<name>A0AA39MZZ7_ARMTA</name>
<evidence type="ECO:0000313" key="5">
    <source>
        <dbReference type="Proteomes" id="UP001175211"/>
    </source>
</evidence>
<dbReference type="AlphaFoldDB" id="A0AA39MZZ7"/>
<dbReference type="RefSeq" id="XP_060327954.1">
    <property type="nucleotide sequence ID" value="XM_060473763.1"/>
</dbReference>
<accession>A0AA39MZZ7</accession>
<feature type="region of interest" description="Disordered" evidence="1">
    <location>
        <begin position="1"/>
        <end position="73"/>
    </location>
</feature>
<reference evidence="4" key="1">
    <citation type="submission" date="2023-06" db="EMBL/GenBank/DDBJ databases">
        <authorList>
            <consortium name="Lawrence Berkeley National Laboratory"/>
            <person name="Ahrendt S."/>
            <person name="Sahu N."/>
            <person name="Indic B."/>
            <person name="Wong-Bajracharya J."/>
            <person name="Merenyi Z."/>
            <person name="Ke H.-M."/>
            <person name="Monk M."/>
            <person name="Kocsube S."/>
            <person name="Drula E."/>
            <person name="Lipzen A."/>
            <person name="Balint B."/>
            <person name="Henrissat B."/>
            <person name="Andreopoulos B."/>
            <person name="Martin F.M."/>
            <person name="Harder C.B."/>
            <person name="Rigling D."/>
            <person name="Ford K.L."/>
            <person name="Foster G.D."/>
            <person name="Pangilinan J."/>
            <person name="Papanicolaou A."/>
            <person name="Barry K."/>
            <person name="LaButti K."/>
            <person name="Viragh M."/>
            <person name="Koriabine M."/>
            <person name="Yan M."/>
            <person name="Riley R."/>
            <person name="Champramary S."/>
            <person name="Plett K.L."/>
            <person name="Tsai I.J."/>
            <person name="Slot J."/>
            <person name="Sipos G."/>
            <person name="Plett J."/>
            <person name="Nagy L.G."/>
            <person name="Grigoriev I.V."/>
        </authorList>
    </citation>
    <scope>NUCLEOTIDE SEQUENCE</scope>
    <source>
        <strain evidence="4">CCBAS 213</strain>
    </source>
</reference>
<dbReference type="InterPro" id="IPR045338">
    <property type="entry name" value="DUF6535"/>
</dbReference>
<dbReference type="Pfam" id="PF20153">
    <property type="entry name" value="DUF6535"/>
    <property type="match status" value="1"/>
</dbReference>
<evidence type="ECO:0000259" key="3">
    <source>
        <dbReference type="Pfam" id="PF20153"/>
    </source>
</evidence>
<organism evidence="4 5">
    <name type="scientific">Armillaria tabescens</name>
    <name type="common">Ringless honey mushroom</name>
    <name type="synonym">Agaricus tabescens</name>
    <dbReference type="NCBI Taxonomy" id="1929756"/>
    <lineage>
        <taxon>Eukaryota</taxon>
        <taxon>Fungi</taxon>
        <taxon>Dikarya</taxon>
        <taxon>Basidiomycota</taxon>
        <taxon>Agaricomycotina</taxon>
        <taxon>Agaricomycetes</taxon>
        <taxon>Agaricomycetidae</taxon>
        <taxon>Agaricales</taxon>
        <taxon>Marasmiineae</taxon>
        <taxon>Physalacriaceae</taxon>
        <taxon>Desarmillaria</taxon>
    </lineage>
</organism>
<keyword evidence="2" id="KW-1133">Transmembrane helix</keyword>
<evidence type="ECO:0000256" key="2">
    <source>
        <dbReference type="SAM" id="Phobius"/>
    </source>
</evidence>
<feature type="transmembrane region" description="Helical" evidence="2">
    <location>
        <begin position="228"/>
        <end position="248"/>
    </location>
</feature>
<protein>
    <recommendedName>
        <fullName evidence="3">DUF6535 domain-containing protein</fullName>
    </recommendedName>
</protein>
<keyword evidence="2" id="KW-0472">Membrane</keyword>
<keyword evidence="5" id="KW-1185">Reference proteome</keyword>
<dbReference type="GeneID" id="85357311"/>
<keyword evidence="2" id="KW-0812">Transmembrane</keyword>
<feature type="compositionally biased region" description="Polar residues" evidence="1">
    <location>
        <begin position="1"/>
        <end position="36"/>
    </location>
</feature>
<feature type="compositionally biased region" description="Polar residues" evidence="1">
    <location>
        <begin position="47"/>
        <end position="73"/>
    </location>
</feature>
<evidence type="ECO:0000313" key="4">
    <source>
        <dbReference type="EMBL" id="KAK0452120.1"/>
    </source>
</evidence>
<dbReference type="EMBL" id="JAUEPS010000031">
    <property type="protein sequence ID" value="KAK0452120.1"/>
    <property type="molecule type" value="Genomic_DNA"/>
</dbReference>
<sequence>MDTASEHSNSAGCSPSRSSANEKCSQRTGSVASSELDSAFEDPKVATRTSANGSETRTSSCSSQERETLPSTQEDLSAHWKKCYNAISEFDSKIVSTWTEEMNTILIFAGLYSAVVTAFLIESYQWLSEDPVEALLTRISSQLDPSNSSSVNTPFTPSRSNVIINLAWFSSLILALTAVLMAILVKQWLVQYSWTNGRFVPPPRLAVGLRQLHFNSLNSPLIENSMSYAPLLLIIALFLFFAGLLILLWTLNSIIAGIITTLIGFTTIYFLTTTIAPSFDPSSMCRSIQAWSFYRIVSIFRFIVTRGKARFLYTWIDISLEYLEGKTEHLARALLWVHNHAVAWDFSSIQSVWKCAKTLGDVTAPEVLCDIYLDDPSESGEPILSKTYTDVWRTWIGDGEIEETYRLLLWTFPDDSWATRSAKNNANHVDAFCSLHFGIVYQFSDVHEILNGLTKLADLLSSTDTRLFSLPRDEGSFPTSVAEGIVYTIDFAMTLPWSGTPVIDESTTTQVSQFLTSLVEAACQTLRRTTTDERASFRSLAAAAINTAHFIAVQLKEPDLMSDKQLLRLFDAMEAFIVSSDLPPSESRNILEFWAPTLLRYCGKSNWEIWNNRQQMHSSMRALIAAFDDVPLNTYDSDDHSDILMLYMLYGSSDKRCLVYKHAAQLGIPIDNLYTPGGAQWWKERLTCSEISAVIHALVDTLLAPTAWSSSGGNYFDILCALLSVHTTDEKTLDQVELLLQNRVNECLSSSTFLSNRDAIHKDIYSWSQSLIQILSNPAAADLRLALVPRVLPNLIRYAKWNYSSDGNMTKGFVSSSAVALELGCYNPIAEVFDDMKELMTLMTQFLENDYDACSFEGRNALRDWKDVVDRLPQDVGSFYEIPYTLLVQSIRNH</sequence>
<feature type="domain" description="DUF6535" evidence="3">
    <location>
        <begin position="80"/>
        <end position="250"/>
    </location>
</feature>
<proteinExistence type="predicted"/>
<gene>
    <name evidence="4" type="ORF">EV420DRAFT_1558947</name>
</gene>
<comment type="caution">
    <text evidence="4">The sequence shown here is derived from an EMBL/GenBank/DDBJ whole genome shotgun (WGS) entry which is preliminary data.</text>
</comment>
<evidence type="ECO:0000256" key="1">
    <source>
        <dbReference type="SAM" id="MobiDB-lite"/>
    </source>
</evidence>
<feature type="transmembrane region" description="Helical" evidence="2">
    <location>
        <begin position="162"/>
        <end position="185"/>
    </location>
</feature>
<dbReference type="Proteomes" id="UP001175211">
    <property type="component" value="Unassembled WGS sequence"/>
</dbReference>
<feature type="transmembrane region" description="Helical" evidence="2">
    <location>
        <begin position="254"/>
        <end position="276"/>
    </location>
</feature>